<name>F2CY94_HORVV</name>
<sequence>MPGSMAGHQRPHRRRAAALGGRVIAEGHSEAWRFAVAAVGSHVAG</sequence>
<organism evidence="1">
    <name type="scientific">Hordeum vulgare subsp. vulgare</name>
    <name type="common">Domesticated barley</name>
    <dbReference type="NCBI Taxonomy" id="112509"/>
    <lineage>
        <taxon>Eukaryota</taxon>
        <taxon>Viridiplantae</taxon>
        <taxon>Streptophyta</taxon>
        <taxon>Embryophyta</taxon>
        <taxon>Tracheophyta</taxon>
        <taxon>Spermatophyta</taxon>
        <taxon>Magnoliopsida</taxon>
        <taxon>Liliopsida</taxon>
        <taxon>Poales</taxon>
        <taxon>Poaceae</taxon>
        <taxon>BOP clade</taxon>
        <taxon>Pooideae</taxon>
        <taxon>Triticodae</taxon>
        <taxon>Triticeae</taxon>
        <taxon>Hordeinae</taxon>
        <taxon>Hordeum</taxon>
    </lineage>
</organism>
<protein>
    <submittedName>
        <fullName evidence="1">Predicted protein</fullName>
    </submittedName>
</protein>
<dbReference type="EMBL" id="AK356598">
    <property type="protein sequence ID" value="BAJ87815.1"/>
    <property type="molecule type" value="mRNA"/>
</dbReference>
<proteinExistence type="evidence at transcript level"/>
<accession>F2CY94</accession>
<dbReference type="AlphaFoldDB" id="F2CY94"/>
<evidence type="ECO:0000313" key="1">
    <source>
        <dbReference type="EMBL" id="BAJ87815.1"/>
    </source>
</evidence>
<reference evidence="1" key="1">
    <citation type="journal article" date="2011" name="Plant Physiol.">
        <title>Comprehensive sequence analysis of 24,783 barley full-length cDNAs derived from 12 clone libraries.</title>
        <authorList>
            <person name="Matsumoto T."/>
            <person name="Tanaka T."/>
            <person name="Sakai H."/>
            <person name="Amano N."/>
            <person name="Kanamori H."/>
            <person name="Kurita K."/>
            <person name="Kikuta A."/>
            <person name="Kamiya K."/>
            <person name="Yamamoto M."/>
            <person name="Ikawa H."/>
            <person name="Fujii N."/>
            <person name="Hori K."/>
            <person name="Itoh T."/>
            <person name="Sato K."/>
        </authorList>
    </citation>
    <scope>NUCLEOTIDE SEQUENCE</scope>
</reference>